<dbReference type="PANTHER" id="PTHR47660:SF7">
    <property type="entry name" value="TRANSCRIPTION FACTOR WITH C2H2 AND ZN(2)-CYS(6) DNA BINDING DOMAIN (EUROFUNG)"/>
    <property type="match status" value="1"/>
</dbReference>
<evidence type="ECO:0000313" key="9">
    <source>
        <dbReference type="Proteomes" id="UP000308671"/>
    </source>
</evidence>
<dbReference type="PROSITE" id="PS00463">
    <property type="entry name" value="ZN2_CY6_FUNGAL_1"/>
    <property type="match status" value="1"/>
</dbReference>
<dbReference type="Pfam" id="PF00172">
    <property type="entry name" value="Zn_clus"/>
    <property type="match status" value="1"/>
</dbReference>
<feature type="region of interest" description="Disordered" evidence="6">
    <location>
        <begin position="193"/>
        <end position="227"/>
    </location>
</feature>
<feature type="compositionally biased region" description="Polar residues" evidence="6">
    <location>
        <begin position="339"/>
        <end position="372"/>
    </location>
</feature>
<dbReference type="Proteomes" id="UP000308671">
    <property type="component" value="Unassembled WGS sequence"/>
</dbReference>
<keyword evidence="5" id="KW-0539">Nucleus</keyword>
<evidence type="ECO:0000256" key="6">
    <source>
        <dbReference type="SAM" id="MobiDB-lite"/>
    </source>
</evidence>
<dbReference type="PANTHER" id="PTHR47660">
    <property type="entry name" value="TRANSCRIPTION FACTOR WITH C2H2 AND ZN(2)-CYS(6) DNA BINDING DOMAIN (EUROFUNG)-RELATED-RELATED"/>
    <property type="match status" value="1"/>
</dbReference>
<feature type="region of interest" description="Disordered" evidence="6">
    <location>
        <begin position="907"/>
        <end position="954"/>
    </location>
</feature>
<evidence type="ECO:0000313" key="8">
    <source>
        <dbReference type="EMBL" id="THV53922.1"/>
    </source>
</evidence>
<feature type="compositionally biased region" description="Basic and acidic residues" evidence="6">
    <location>
        <begin position="907"/>
        <end position="932"/>
    </location>
</feature>
<dbReference type="CDD" id="cd12148">
    <property type="entry name" value="fungal_TF_MHR"/>
    <property type="match status" value="1"/>
</dbReference>
<dbReference type="InterPro" id="IPR001138">
    <property type="entry name" value="Zn2Cys6_DnaBD"/>
</dbReference>
<evidence type="ECO:0000256" key="5">
    <source>
        <dbReference type="ARBA" id="ARBA00023242"/>
    </source>
</evidence>
<keyword evidence="4" id="KW-0804">Transcription</keyword>
<dbReference type="InterPro" id="IPR007219">
    <property type="entry name" value="XnlR_reg_dom"/>
</dbReference>
<keyword evidence="2" id="KW-0862">Zinc</keyword>
<dbReference type="GO" id="GO:0003677">
    <property type="term" value="F:DNA binding"/>
    <property type="evidence" value="ECO:0007669"/>
    <property type="project" value="InterPro"/>
</dbReference>
<accession>A0A4S8RA26</accession>
<keyword evidence="3" id="KW-0805">Transcription regulation</keyword>
<name>A0A4S8RA26_9HELO</name>
<evidence type="ECO:0000256" key="1">
    <source>
        <dbReference type="ARBA" id="ARBA00022723"/>
    </source>
</evidence>
<dbReference type="EMBL" id="PQXL01000039">
    <property type="protein sequence ID" value="THV53922.1"/>
    <property type="molecule type" value="Genomic_DNA"/>
</dbReference>
<keyword evidence="9" id="KW-1185">Reference proteome</keyword>
<dbReference type="GO" id="GO:0000981">
    <property type="term" value="F:DNA-binding transcription factor activity, RNA polymerase II-specific"/>
    <property type="evidence" value="ECO:0007669"/>
    <property type="project" value="InterPro"/>
</dbReference>
<feature type="compositionally biased region" description="Acidic residues" evidence="6">
    <location>
        <begin position="933"/>
        <end position="942"/>
    </location>
</feature>
<gene>
    <name evidence="8" type="ORF">BGAL_0039g00330</name>
</gene>
<feature type="compositionally biased region" description="Low complexity" evidence="6">
    <location>
        <begin position="215"/>
        <end position="227"/>
    </location>
</feature>
<dbReference type="GO" id="GO:0006351">
    <property type="term" value="P:DNA-templated transcription"/>
    <property type="evidence" value="ECO:0007669"/>
    <property type="project" value="InterPro"/>
</dbReference>
<keyword evidence="1" id="KW-0479">Metal-binding</keyword>
<organism evidence="8 9">
    <name type="scientific">Botrytis galanthina</name>
    <dbReference type="NCBI Taxonomy" id="278940"/>
    <lineage>
        <taxon>Eukaryota</taxon>
        <taxon>Fungi</taxon>
        <taxon>Dikarya</taxon>
        <taxon>Ascomycota</taxon>
        <taxon>Pezizomycotina</taxon>
        <taxon>Leotiomycetes</taxon>
        <taxon>Helotiales</taxon>
        <taxon>Sclerotiniaceae</taxon>
        <taxon>Botrytis</taxon>
    </lineage>
</organism>
<evidence type="ECO:0000256" key="3">
    <source>
        <dbReference type="ARBA" id="ARBA00023015"/>
    </source>
</evidence>
<dbReference type="OrthoDB" id="654211at2759"/>
<dbReference type="AlphaFoldDB" id="A0A4S8RA26"/>
<dbReference type="PROSITE" id="PS50048">
    <property type="entry name" value="ZN2_CY6_FUNGAL_2"/>
    <property type="match status" value="1"/>
</dbReference>
<feature type="domain" description="Zn(2)-C6 fungal-type" evidence="7">
    <location>
        <begin position="69"/>
        <end position="98"/>
    </location>
</feature>
<dbReference type="Pfam" id="PF04082">
    <property type="entry name" value="Fungal_trans"/>
    <property type="match status" value="1"/>
</dbReference>
<dbReference type="CDD" id="cd00067">
    <property type="entry name" value="GAL4"/>
    <property type="match status" value="1"/>
</dbReference>
<dbReference type="GO" id="GO:0008270">
    <property type="term" value="F:zinc ion binding"/>
    <property type="evidence" value="ECO:0007669"/>
    <property type="project" value="InterPro"/>
</dbReference>
<feature type="region of interest" description="Disordered" evidence="6">
    <location>
        <begin position="339"/>
        <end position="400"/>
    </location>
</feature>
<evidence type="ECO:0000259" key="7">
    <source>
        <dbReference type="PROSITE" id="PS50048"/>
    </source>
</evidence>
<dbReference type="SMART" id="SM00066">
    <property type="entry name" value="GAL4"/>
    <property type="match status" value="1"/>
</dbReference>
<dbReference type="Gene3D" id="4.10.240.10">
    <property type="entry name" value="Zn(2)-C6 fungal-type DNA-binding domain"/>
    <property type="match status" value="1"/>
</dbReference>
<comment type="caution">
    <text evidence="8">The sequence shown here is derived from an EMBL/GenBank/DDBJ whole genome shotgun (WGS) entry which is preliminary data.</text>
</comment>
<reference evidence="8 9" key="1">
    <citation type="submission" date="2017-12" db="EMBL/GenBank/DDBJ databases">
        <title>Comparative genomics of Botrytis spp.</title>
        <authorList>
            <person name="Valero-Jimenez C.A."/>
            <person name="Tapia P."/>
            <person name="Veloso J."/>
            <person name="Silva-Moreno E."/>
            <person name="Staats M."/>
            <person name="Valdes J.H."/>
            <person name="Van Kan J.A.L."/>
        </authorList>
    </citation>
    <scope>NUCLEOTIDE SEQUENCE [LARGE SCALE GENOMIC DNA]</scope>
    <source>
        <strain evidence="8 9">MUCL435</strain>
    </source>
</reference>
<sequence>MDSQLREDGQVTGGSQGNRDGIGSLEVEFNDSEDTQQGGFARIASDALRRHELVHKKAKRSLLGRGARACSACAIARRRCSGGNPCEACAKRSIECTFPSSSRAMANEKRRESNGVYEKVSNERVWVENGRIGEGITSPQSPISWSHVDSPLNPQMNPRSSISHYRSEFGLENLEATDQQMNIQIMSSGIHQSFSQFSPSNHPAGNRMSEDARVNSTTSPNNQSTSPSMLPLHSIMDLDGAANSLLIGTSQASHQLHIQDTGLSEGLPESAGSWAQYNVSSINWLPYDWAPDYQLDNDAVRMIDDRADLNGSSPITVPEESIRGPTYSTNTAFFTPSPQTQAQLHTNNSPNPTISSEGAPTSPNSLTTQSTGRYYVDGHGSRLPRIRKAPSETANSCPSISHPSIDDLNGRFAFPVDDTNDHPSDYRELPHEIYSIIQDVFERTCIENSPYFTPFQYTRFPSLYTLSRFIAHYIDSFHQTLPFIHLPSFNISASHWLFLLAMAAVGSHYHGNGNHAKPMHEFLRRAIMSVSNDGDMRCTKIMMIQIKLLNCVGMMYCGSDELSHVAKSYHGDLNDFCCNEWKASNQIPRITVSQTSPIDTEQTNREWKEWYDAESIRRTGYCIWLLDSMWYFHFQVRPSLSLDDSSVFLPCQEVLWEADSAIEWQQLLSCSSSSSTLHNALQRMYTEKRLLSSTGEFSRILLIHGLFRRTWEVSNYLSQPLTQWTPTASKLSFPHTTSIHPIWLPGIQTYTNWRNSACDCLDILHWHANSVIGAASGMEHPTVLHLHLARVVLLTPFLHILKLAEYLASSHTTHIPNLRDADREKEKEKEKEILQARDYVKRWATEDQHKARLAIIHAGALFWHVRRFSIDAFYEAEAVYLATLALWAYGLFAECKGGVYQRERDGERYSHARDASDNGDEGKSKERGRERERDEDDEEEEEQFYHPYPSTMQLDRPADDELVQLFVKRGQGMRALVMGVGNLCARDGKGARRMLGEGRKVLDGLGTERWGVAGSLGERLGRIKRGRGAAMGEMYEREN</sequence>
<dbReference type="InterPro" id="IPR036864">
    <property type="entry name" value="Zn2-C6_fun-type_DNA-bd_sf"/>
</dbReference>
<evidence type="ECO:0000256" key="2">
    <source>
        <dbReference type="ARBA" id="ARBA00022833"/>
    </source>
</evidence>
<evidence type="ECO:0000256" key="4">
    <source>
        <dbReference type="ARBA" id="ARBA00023163"/>
    </source>
</evidence>
<proteinExistence type="predicted"/>
<feature type="compositionally biased region" description="Polar residues" evidence="6">
    <location>
        <begin position="193"/>
        <end position="203"/>
    </location>
</feature>
<protein>
    <recommendedName>
        <fullName evidence="7">Zn(2)-C6 fungal-type domain-containing protein</fullName>
    </recommendedName>
</protein>
<feature type="region of interest" description="Disordered" evidence="6">
    <location>
        <begin position="1"/>
        <end position="24"/>
    </location>
</feature>
<dbReference type="SUPFAM" id="SSF57701">
    <property type="entry name" value="Zn2/Cys6 DNA-binding domain"/>
    <property type="match status" value="1"/>
</dbReference>